<dbReference type="OrthoDB" id="4712828at2"/>
<comment type="caution">
    <text evidence="2">The sequence shown here is derived from an EMBL/GenBank/DDBJ whole genome shotgun (WGS) entry which is preliminary data.</text>
</comment>
<dbReference type="Gene3D" id="3.40.630.30">
    <property type="match status" value="1"/>
</dbReference>
<organism evidence="2 3">
    <name type="scientific">Micromonospora pisi</name>
    <dbReference type="NCBI Taxonomy" id="589240"/>
    <lineage>
        <taxon>Bacteria</taxon>
        <taxon>Bacillati</taxon>
        <taxon>Actinomycetota</taxon>
        <taxon>Actinomycetes</taxon>
        <taxon>Micromonosporales</taxon>
        <taxon>Micromonosporaceae</taxon>
        <taxon>Micromonospora</taxon>
    </lineage>
</organism>
<proteinExistence type="predicted"/>
<feature type="domain" description="N-acetyltransferase" evidence="1">
    <location>
        <begin position="134"/>
        <end position="278"/>
    </location>
</feature>
<reference evidence="2 3" key="1">
    <citation type="submission" date="2018-10" db="EMBL/GenBank/DDBJ databases">
        <title>Sequencing the genomes of 1000 actinobacteria strains.</title>
        <authorList>
            <person name="Klenk H.-P."/>
        </authorList>
    </citation>
    <scope>NUCLEOTIDE SEQUENCE [LARGE SCALE GENOMIC DNA]</scope>
    <source>
        <strain evidence="2 3">DSM 45175</strain>
    </source>
</reference>
<dbReference type="SUPFAM" id="SSF55729">
    <property type="entry name" value="Acyl-CoA N-acyltransferases (Nat)"/>
    <property type="match status" value="1"/>
</dbReference>
<dbReference type="AlphaFoldDB" id="A0A495JSQ7"/>
<dbReference type="EMBL" id="RBKT01000001">
    <property type="protein sequence ID" value="RKR92003.1"/>
    <property type="molecule type" value="Genomic_DNA"/>
</dbReference>
<evidence type="ECO:0000313" key="3">
    <source>
        <dbReference type="Proteomes" id="UP000277671"/>
    </source>
</evidence>
<keyword evidence="2" id="KW-0808">Transferase</keyword>
<accession>A0A495JSQ7</accession>
<dbReference type="PROSITE" id="PS51186">
    <property type="entry name" value="GNAT"/>
    <property type="match status" value="1"/>
</dbReference>
<evidence type="ECO:0000313" key="2">
    <source>
        <dbReference type="EMBL" id="RKR92003.1"/>
    </source>
</evidence>
<evidence type="ECO:0000259" key="1">
    <source>
        <dbReference type="PROSITE" id="PS51186"/>
    </source>
</evidence>
<dbReference type="CDD" id="cd04301">
    <property type="entry name" value="NAT_SF"/>
    <property type="match status" value="1"/>
</dbReference>
<dbReference type="InterPro" id="IPR000182">
    <property type="entry name" value="GNAT_dom"/>
</dbReference>
<sequence>MDREQLGRLAELAEAEFMLQYVAGAPQTASSALGVSHERIGGGVALSLLRAPTPYWNKALGFGFEEPVTRDLMDRVFGFYREQGTEVATIQIAPDRLPRDWDEIRAAEGLEPGGVIIQFACEIDSFRIDGATDLRIGLVPSDDAAQWASVLMDGFGWPPGGPLAELLAATVGNPSFRAFGAWDGDQVVGAAALFVHDEVAVLSGAATRPSHRGRGVQSALMAIRAGAAAEAGCRWVVAQTGRPATGSVNHSLNNMLRGGLRPLYDRQNWIRRAAPGGQ</sequence>
<keyword evidence="3" id="KW-1185">Reference proteome</keyword>
<dbReference type="Proteomes" id="UP000277671">
    <property type="component" value="Unassembled WGS sequence"/>
</dbReference>
<dbReference type="GO" id="GO:0016747">
    <property type="term" value="F:acyltransferase activity, transferring groups other than amino-acyl groups"/>
    <property type="evidence" value="ECO:0007669"/>
    <property type="project" value="InterPro"/>
</dbReference>
<dbReference type="RefSeq" id="WP_121160070.1">
    <property type="nucleotide sequence ID" value="NZ_RBKT01000001.1"/>
</dbReference>
<dbReference type="Pfam" id="PF00583">
    <property type="entry name" value="Acetyltransf_1"/>
    <property type="match status" value="1"/>
</dbReference>
<name>A0A495JSQ7_9ACTN</name>
<gene>
    <name evidence="2" type="ORF">BDK92_6434</name>
</gene>
<dbReference type="InterPro" id="IPR016181">
    <property type="entry name" value="Acyl_CoA_acyltransferase"/>
</dbReference>
<protein>
    <submittedName>
        <fullName evidence="2">Acetyltransferase (GNAT) family protein</fullName>
    </submittedName>
</protein>